<protein>
    <recommendedName>
        <fullName evidence="2">Amidohydrolase-related domain-containing protein</fullName>
    </recommendedName>
</protein>
<dbReference type="EMBL" id="UINC01125516">
    <property type="protein sequence ID" value="SVD03402.1"/>
    <property type="molecule type" value="Genomic_DNA"/>
</dbReference>
<evidence type="ECO:0008006" key="2">
    <source>
        <dbReference type="Google" id="ProtNLM"/>
    </source>
</evidence>
<feature type="non-terminal residue" evidence="1">
    <location>
        <position position="88"/>
    </location>
</feature>
<organism evidence="1">
    <name type="scientific">marine metagenome</name>
    <dbReference type="NCBI Taxonomy" id="408172"/>
    <lineage>
        <taxon>unclassified sequences</taxon>
        <taxon>metagenomes</taxon>
        <taxon>ecological metagenomes</taxon>
    </lineage>
</organism>
<evidence type="ECO:0000313" key="1">
    <source>
        <dbReference type="EMBL" id="SVD03402.1"/>
    </source>
</evidence>
<proteinExistence type="predicted"/>
<dbReference type="Gene3D" id="3.20.20.140">
    <property type="entry name" value="Metal-dependent hydrolases"/>
    <property type="match status" value="1"/>
</dbReference>
<name>A0A382S1J3_9ZZZZ</name>
<reference evidence="1" key="1">
    <citation type="submission" date="2018-05" db="EMBL/GenBank/DDBJ databases">
        <authorList>
            <person name="Lanie J.A."/>
            <person name="Ng W.-L."/>
            <person name="Kazmierczak K.M."/>
            <person name="Andrzejewski T.M."/>
            <person name="Davidsen T.M."/>
            <person name="Wayne K.J."/>
            <person name="Tettelin H."/>
            <person name="Glass J.I."/>
            <person name="Rusch D."/>
            <person name="Podicherti R."/>
            <person name="Tsui H.-C.T."/>
            <person name="Winkler M.E."/>
        </authorList>
    </citation>
    <scope>NUCLEOTIDE SEQUENCE</scope>
</reference>
<accession>A0A382S1J3</accession>
<dbReference type="AlphaFoldDB" id="A0A382S1J3"/>
<gene>
    <name evidence="1" type="ORF">METZ01_LOCUS356256</name>
</gene>
<sequence>MTITEQVSKGSKTEIPMIISVDDHLVEPPHLWETWLPKKFKEKGPRVERRRLGEMLWVGGPKMYEYELDTPDAPWCDIWFYEDLVHPN</sequence>